<dbReference type="Proteomes" id="UP000092443">
    <property type="component" value="Unplaced"/>
</dbReference>
<evidence type="ECO:0000313" key="3">
    <source>
        <dbReference type="RefSeq" id="XP_037884828.1"/>
    </source>
</evidence>
<dbReference type="AlphaFoldDB" id="A0A8U0WJ66"/>
<protein>
    <submittedName>
        <fullName evidence="3 4">Uncharacterized protein LOC119634637 isoform X1</fullName>
    </submittedName>
</protein>
<reference evidence="3 4" key="1">
    <citation type="submission" date="2025-04" db="UniProtKB">
        <authorList>
            <consortium name="RefSeq"/>
        </authorList>
    </citation>
    <scope>IDENTIFICATION</scope>
    <source>
        <tissue evidence="3 4">Whole body pupa</tissue>
    </source>
</reference>
<evidence type="ECO:0000256" key="1">
    <source>
        <dbReference type="SAM" id="Phobius"/>
    </source>
</evidence>
<evidence type="ECO:0000313" key="4">
    <source>
        <dbReference type="RefSeq" id="XP_037884829.1"/>
    </source>
</evidence>
<sequence>MHSYEEMQLKKEKMSTRTVTPTIPITTIPKATTSNVNLFANKHNNVQEANLFYYRQERAYLTNDNNKSFRHRFVWQSALVFMLLLPLPTIAANSFKAYAAHNDNFHIKSIAMQDRFKQRNADNDDANLRPPTQARAARDRYVTKNVFDQTQRIPIFKPISTDIRPLMFLTPKSLNYNKIVANPHQSVIGAAAIANTKAYLNCTGDKSSQVEKLSNKVNGENNGEQQLSLEKLLIDYITKFFEEGTYEPLPGLLVELKKNTTSSVNTTDHARIPREAKVTSGKIMLKAMPRTMQTGRLLFLTGLKKILWPIFMGLQIFKSLLIAMFIPAIIGSFGKLIGKGITSGSAPLFIRPMEPPQELDFRDNTLNFEDDNKFIVTMDDTKDNPAAFAYNQAEASQVNNQYAYNSNSPGTRLTLNERQHQLMQDSYLNALQSLGSASFKNSGSLSGSLSGGSSSLLAPMRSKPAAPANINRFHSFKKVPDSSLLLSNYDPFYSPLLSRLDSVFAQLKLNSSNEVCREKVICLMYASPAKYAPYSNLVSAQLSRELNELRKPTSDNPDILRFFKYMRAAKDGQDGTDCEEIFDRCTEFKDFENPAMVNTYHDIDKLVQARKLIA</sequence>
<feature type="transmembrane region" description="Helical" evidence="1">
    <location>
        <begin position="73"/>
        <end position="92"/>
    </location>
</feature>
<dbReference type="KEGG" id="gfs:119634637"/>
<dbReference type="GeneID" id="119634637"/>
<evidence type="ECO:0000313" key="2">
    <source>
        <dbReference type="Proteomes" id="UP000092443"/>
    </source>
</evidence>
<dbReference type="RefSeq" id="XP_037884829.1">
    <property type="nucleotide sequence ID" value="XM_038028901.1"/>
</dbReference>
<keyword evidence="2" id="KW-1185">Reference proteome</keyword>
<accession>A0A8U0WJ66</accession>
<dbReference type="RefSeq" id="XP_037884828.1">
    <property type="nucleotide sequence ID" value="XM_038028900.1"/>
</dbReference>
<keyword evidence="1" id="KW-0812">Transmembrane</keyword>
<name>A0A8U0WJ66_9MUSC</name>
<feature type="transmembrane region" description="Helical" evidence="1">
    <location>
        <begin position="306"/>
        <end position="330"/>
    </location>
</feature>
<keyword evidence="1" id="KW-1133">Transmembrane helix</keyword>
<proteinExistence type="predicted"/>
<keyword evidence="1" id="KW-0472">Membrane</keyword>
<gene>
    <name evidence="3 4" type="primary">LOC119634637</name>
</gene>
<organism evidence="2 4">
    <name type="scientific">Glossina fuscipes</name>
    <dbReference type="NCBI Taxonomy" id="7396"/>
    <lineage>
        <taxon>Eukaryota</taxon>
        <taxon>Metazoa</taxon>
        <taxon>Ecdysozoa</taxon>
        <taxon>Arthropoda</taxon>
        <taxon>Hexapoda</taxon>
        <taxon>Insecta</taxon>
        <taxon>Pterygota</taxon>
        <taxon>Neoptera</taxon>
        <taxon>Endopterygota</taxon>
        <taxon>Diptera</taxon>
        <taxon>Brachycera</taxon>
        <taxon>Muscomorpha</taxon>
        <taxon>Hippoboscoidea</taxon>
        <taxon>Glossinidae</taxon>
        <taxon>Glossina</taxon>
    </lineage>
</organism>